<evidence type="ECO:0000313" key="3">
    <source>
        <dbReference type="Proteomes" id="UP000191820"/>
    </source>
</evidence>
<dbReference type="RefSeq" id="WP_080915779.1">
    <property type="nucleotide sequence ID" value="NZ_CP020472.1"/>
</dbReference>
<reference evidence="2 3" key="1">
    <citation type="submission" date="2017-03" db="EMBL/GenBank/DDBJ databases">
        <title>Genome sequencing of Shewanella japonica KCTC 22435.</title>
        <authorList>
            <person name="Kim K.M."/>
        </authorList>
    </citation>
    <scope>NUCLEOTIDE SEQUENCE [LARGE SCALE GENOMIC DNA]</scope>
    <source>
        <strain evidence="2 3">KCTC 22435</strain>
    </source>
</reference>
<keyword evidence="1" id="KW-1133">Transmembrane helix</keyword>
<dbReference type="EMBL" id="CP020472">
    <property type="protein sequence ID" value="ARD22446.1"/>
    <property type="molecule type" value="Genomic_DNA"/>
</dbReference>
<accession>A0ABM6JJQ1</accession>
<name>A0ABM6JJQ1_9GAMM</name>
<feature type="transmembrane region" description="Helical" evidence="1">
    <location>
        <begin position="6"/>
        <end position="29"/>
    </location>
</feature>
<gene>
    <name evidence="2" type="ORF">SJ2017_2148</name>
</gene>
<evidence type="ECO:0000313" key="2">
    <source>
        <dbReference type="EMBL" id="ARD22446.1"/>
    </source>
</evidence>
<evidence type="ECO:0000256" key="1">
    <source>
        <dbReference type="SAM" id="Phobius"/>
    </source>
</evidence>
<keyword evidence="3" id="KW-1185">Reference proteome</keyword>
<keyword evidence="1" id="KW-0472">Membrane</keyword>
<proteinExistence type="predicted"/>
<feature type="transmembrane region" description="Helical" evidence="1">
    <location>
        <begin position="77"/>
        <end position="99"/>
    </location>
</feature>
<organism evidence="2 3">
    <name type="scientific">Shewanella japonica</name>
    <dbReference type="NCBI Taxonomy" id="93973"/>
    <lineage>
        <taxon>Bacteria</taxon>
        <taxon>Pseudomonadati</taxon>
        <taxon>Pseudomonadota</taxon>
        <taxon>Gammaproteobacteria</taxon>
        <taxon>Alteromonadales</taxon>
        <taxon>Shewanellaceae</taxon>
        <taxon>Shewanella</taxon>
    </lineage>
</organism>
<keyword evidence="1" id="KW-0812">Transmembrane</keyword>
<sequence length="107" mass="11718">MTFNVFIKRLLILAVVLNLPPIITPLILLIGLEPTLLIMSLGVWVNVPQLFGVQLIVDTTQLSYGSFGLNEAPSIVWFAITLFWTACAAICSALSLIIFKAKPSTQM</sequence>
<protein>
    <submittedName>
        <fullName evidence="2">Uncharacterized protein</fullName>
    </submittedName>
</protein>
<dbReference type="Proteomes" id="UP000191820">
    <property type="component" value="Chromosome"/>
</dbReference>
<feature type="transmembrane region" description="Helical" evidence="1">
    <location>
        <begin position="36"/>
        <end position="57"/>
    </location>
</feature>